<dbReference type="Gene3D" id="1.20.120.520">
    <property type="entry name" value="nmb1532 protein domain like"/>
    <property type="match status" value="1"/>
</dbReference>
<keyword evidence="3" id="KW-1185">Reference proteome</keyword>
<organism evidence="2 3">
    <name type="scientific">Actinopolymorpha pittospori</name>
    <dbReference type="NCBI Taxonomy" id="648752"/>
    <lineage>
        <taxon>Bacteria</taxon>
        <taxon>Bacillati</taxon>
        <taxon>Actinomycetota</taxon>
        <taxon>Actinomycetes</taxon>
        <taxon>Propionibacteriales</taxon>
        <taxon>Actinopolymorphaceae</taxon>
        <taxon>Actinopolymorpha</taxon>
    </lineage>
</organism>
<proteinExistence type="predicted"/>
<gene>
    <name evidence="2" type="ORF">HEB94_006566</name>
</gene>
<accession>A0A927N3P0</accession>
<evidence type="ECO:0000313" key="3">
    <source>
        <dbReference type="Proteomes" id="UP000638648"/>
    </source>
</evidence>
<dbReference type="InterPro" id="IPR012312">
    <property type="entry name" value="Hemerythrin-like"/>
</dbReference>
<dbReference type="EMBL" id="JADBEM010000001">
    <property type="protein sequence ID" value="MBE1609718.1"/>
    <property type="molecule type" value="Genomic_DNA"/>
</dbReference>
<dbReference type="AlphaFoldDB" id="A0A927N3P0"/>
<evidence type="ECO:0000313" key="2">
    <source>
        <dbReference type="EMBL" id="MBE1609718.1"/>
    </source>
</evidence>
<comment type="caution">
    <text evidence="2">The sequence shown here is derived from an EMBL/GenBank/DDBJ whole genome shotgun (WGS) entry which is preliminary data.</text>
</comment>
<name>A0A927N3P0_9ACTN</name>
<sequence>MDDSTMLELWDRVTGHVSFLVHDLMPFVSVEEEILYPALAVAADTATPVDVLRAHQVEISRLAAELDEGRRSLPLGEEAGWRAVRRTLAGVHAIARLYFTVEDEVILPLLESDLDPHEAEELEDALRAVARTNTTSHDFQQA</sequence>
<dbReference type="Proteomes" id="UP000638648">
    <property type="component" value="Unassembled WGS sequence"/>
</dbReference>
<evidence type="ECO:0000259" key="1">
    <source>
        <dbReference type="Pfam" id="PF01814"/>
    </source>
</evidence>
<dbReference type="Pfam" id="PF01814">
    <property type="entry name" value="Hemerythrin"/>
    <property type="match status" value="1"/>
</dbReference>
<protein>
    <recommendedName>
        <fullName evidence="1">Hemerythrin-like domain-containing protein</fullName>
    </recommendedName>
</protein>
<feature type="domain" description="Hemerythrin-like" evidence="1">
    <location>
        <begin position="10"/>
        <end position="110"/>
    </location>
</feature>
<reference evidence="2" key="1">
    <citation type="submission" date="2020-10" db="EMBL/GenBank/DDBJ databases">
        <title>Sequencing the genomes of 1000 actinobacteria strains.</title>
        <authorList>
            <person name="Klenk H.-P."/>
        </authorList>
    </citation>
    <scope>NUCLEOTIDE SEQUENCE</scope>
    <source>
        <strain evidence="2">DSM 45354</strain>
    </source>
</reference>